<keyword evidence="7" id="KW-0325">Glycoprotein</keyword>
<gene>
    <name evidence="9" type="ORF">BSL78_27404</name>
</gene>
<dbReference type="CDD" id="cd07061">
    <property type="entry name" value="HP_HAP_like"/>
    <property type="match status" value="1"/>
</dbReference>
<evidence type="ECO:0000256" key="6">
    <source>
        <dbReference type="ARBA" id="ARBA00023157"/>
    </source>
</evidence>
<dbReference type="EMBL" id="MRZV01001816">
    <property type="protein sequence ID" value="PIK35769.1"/>
    <property type="molecule type" value="Genomic_DNA"/>
</dbReference>
<dbReference type="InterPro" id="IPR050645">
    <property type="entry name" value="Histidine_acid_phosphatase"/>
</dbReference>
<dbReference type="InterPro" id="IPR000560">
    <property type="entry name" value="His_Pase_clade-2"/>
</dbReference>
<evidence type="ECO:0000256" key="2">
    <source>
        <dbReference type="ARBA" id="ARBA00005375"/>
    </source>
</evidence>
<proteinExistence type="inferred from homology"/>
<keyword evidence="8" id="KW-1133">Transmembrane helix</keyword>
<evidence type="ECO:0000256" key="5">
    <source>
        <dbReference type="ARBA" id="ARBA00022801"/>
    </source>
</evidence>
<organism evidence="9 10">
    <name type="scientific">Stichopus japonicus</name>
    <name type="common">Sea cucumber</name>
    <dbReference type="NCBI Taxonomy" id="307972"/>
    <lineage>
        <taxon>Eukaryota</taxon>
        <taxon>Metazoa</taxon>
        <taxon>Echinodermata</taxon>
        <taxon>Eleutherozoa</taxon>
        <taxon>Echinozoa</taxon>
        <taxon>Holothuroidea</taxon>
        <taxon>Aspidochirotacea</taxon>
        <taxon>Aspidochirotida</taxon>
        <taxon>Stichopodidae</taxon>
        <taxon>Apostichopus</taxon>
    </lineage>
</organism>
<evidence type="ECO:0000313" key="9">
    <source>
        <dbReference type="EMBL" id="PIK35769.1"/>
    </source>
</evidence>
<keyword evidence="8" id="KW-0812">Transmembrane</keyword>
<keyword evidence="6" id="KW-1015">Disulfide bond</keyword>
<evidence type="ECO:0000256" key="1">
    <source>
        <dbReference type="ARBA" id="ARBA00000032"/>
    </source>
</evidence>
<dbReference type="Gene3D" id="3.40.50.1240">
    <property type="entry name" value="Phosphoglycerate mutase-like"/>
    <property type="match status" value="1"/>
</dbReference>
<keyword evidence="4" id="KW-0732">Signal</keyword>
<comment type="similarity">
    <text evidence="2">Belongs to the histidine acid phosphatase family.</text>
</comment>
<keyword evidence="10" id="KW-1185">Reference proteome</keyword>
<comment type="catalytic activity">
    <reaction evidence="1">
        <text>a phosphate monoester + H2O = an alcohol + phosphate</text>
        <dbReference type="Rhea" id="RHEA:15017"/>
        <dbReference type="ChEBI" id="CHEBI:15377"/>
        <dbReference type="ChEBI" id="CHEBI:30879"/>
        <dbReference type="ChEBI" id="CHEBI:43474"/>
        <dbReference type="ChEBI" id="CHEBI:67140"/>
        <dbReference type="EC" id="3.1.3.2"/>
    </reaction>
</comment>
<dbReference type="PANTHER" id="PTHR11567">
    <property type="entry name" value="ACID PHOSPHATASE-RELATED"/>
    <property type="match status" value="1"/>
</dbReference>
<accession>A0A2G8JJ89</accession>
<comment type="caution">
    <text evidence="9">The sequence shown here is derived from an EMBL/GenBank/DDBJ whole genome shotgun (WGS) entry which is preliminary data.</text>
</comment>
<evidence type="ECO:0000256" key="3">
    <source>
        <dbReference type="ARBA" id="ARBA00012646"/>
    </source>
</evidence>
<dbReference type="SUPFAM" id="SSF53254">
    <property type="entry name" value="Phosphoglycerate mutase-like"/>
    <property type="match status" value="1"/>
</dbReference>
<dbReference type="Pfam" id="PF00328">
    <property type="entry name" value="His_Phos_2"/>
    <property type="match status" value="1"/>
</dbReference>
<dbReference type="AlphaFoldDB" id="A0A2G8JJ89"/>
<keyword evidence="8" id="KW-0472">Membrane</keyword>
<dbReference type="Proteomes" id="UP000230750">
    <property type="component" value="Unassembled WGS sequence"/>
</dbReference>
<evidence type="ECO:0000313" key="10">
    <source>
        <dbReference type="Proteomes" id="UP000230750"/>
    </source>
</evidence>
<protein>
    <recommendedName>
        <fullName evidence="3">acid phosphatase</fullName>
        <ecNumber evidence="3">3.1.3.2</ecNumber>
    </recommendedName>
</protein>
<dbReference type="InterPro" id="IPR029033">
    <property type="entry name" value="His_PPase_superfam"/>
</dbReference>
<dbReference type="PANTHER" id="PTHR11567:SF211">
    <property type="entry name" value="PROSTATIC ACID PHOSPHATASE"/>
    <property type="match status" value="1"/>
</dbReference>
<evidence type="ECO:0000256" key="7">
    <source>
        <dbReference type="ARBA" id="ARBA00023180"/>
    </source>
</evidence>
<dbReference type="EC" id="3.1.3.2" evidence="3"/>
<feature type="transmembrane region" description="Helical" evidence="8">
    <location>
        <begin position="332"/>
        <end position="356"/>
    </location>
</feature>
<evidence type="ECO:0000256" key="4">
    <source>
        <dbReference type="ARBA" id="ARBA00022729"/>
    </source>
</evidence>
<reference evidence="9 10" key="1">
    <citation type="journal article" date="2017" name="PLoS Biol.">
        <title>The sea cucumber genome provides insights into morphological evolution and visceral regeneration.</title>
        <authorList>
            <person name="Zhang X."/>
            <person name="Sun L."/>
            <person name="Yuan J."/>
            <person name="Sun Y."/>
            <person name="Gao Y."/>
            <person name="Zhang L."/>
            <person name="Li S."/>
            <person name="Dai H."/>
            <person name="Hamel J.F."/>
            <person name="Liu C."/>
            <person name="Yu Y."/>
            <person name="Liu S."/>
            <person name="Lin W."/>
            <person name="Guo K."/>
            <person name="Jin S."/>
            <person name="Xu P."/>
            <person name="Storey K.B."/>
            <person name="Huan P."/>
            <person name="Zhang T."/>
            <person name="Zhou Y."/>
            <person name="Zhang J."/>
            <person name="Lin C."/>
            <person name="Li X."/>
            <person name="Xing L."/>
            <person name="Huo D."/>
            <person name="Sun M."/>
            <person name="Wang L."/>
            <person name="Mercier A."/>
            <person name="Li F."/>
            <person name="Yang H."/>
            <person name="Xiang J."/>
        </authorList>
    </citation>
    <scope>NUCLEOTIDE SEQUENCE [LARGE SCALE GENOMIC DNA]</scope>
    <source>
        <strain evidence="9">Shaxun</strain>
        <tissue evidence="9">Muscle</tissue>
    </source>
</reference>
<sequence length="376" mass="43040">MSKTYVNTSSLRNAVGMKQHYQLGKFLRQKYVEDTELLDANYSRYEISIWSTDVDRTLMSAAVDLSGFFPPQGHQIWDKDIPWQPIPVHTMPVAEDFYLSFSADCPTYTQLQEESLNDDDYVALSKKYAGFLKKLNSDSGFNGSITINNIYKVSDPLKIEKLKNLTLPDWTKEDKFWETLDFLSTYAMGQMFDSTAKSRLRGGPLLGQMINNMRDFMNTSQTGHKLKFHMYSAHDVTVTSLLTALQIFNDLQPPYASAVGVELWKNKDTKKSPFSVRIWYRNNTQQVDPYNLILPGCELDCPFDKFVELTKDRTLAEGDIRKACGLVVTDNYWIPTIVGIALGVMIVVFVVIYLITINRKLKAGHKLLEEVIEDPW</sequence>
<dbReference type="STRING" id="307972.A0A2G8JJ89"/>
<evidence type="ECO:0000256" key="8">
    <source>
        <dbReference type="SAM" id="Phobius"/>
    </source>
</evidence>
<keyword evidence="5" id="KW-0378">Hydrolase</keyword>
<name>A0A2G8JJ89_STIJA</name>
<dbReference type="GO" id="GO:0003993">
    <property type="term" value="F:acid phosphatase activity"/>
    <property type="evidence" value="ECO:0007669"/>
    <property type="project" value="UniProtKB-EC"/>
</dbReference>
<dbReference type="OrthoDB" id="258392at2759"/>